<organism evidence="5 6">
    <name type="scientific">Paxillus rubicundulus Ve08.2h10</name>
    <dbReference type="NCBI Taxonomy" id="930991"/>
    <lineage>
        <taxon>Eukaryota</taxon>
        <taxon>Fungi</taxon>
        <taxon>Dikarya</taxon>
        <taxon>Basidiomycota</taxon>
        <taxon>Agaricomycotina</taxon>
        <taxon>Agaricomycetes</taxon>
        <taxon>Agaricomycetidae</taxon>
        <taxon>Boletales</taxon>
        <taxon>Paxilineae</taxon>
        <taxon>Paxillaceae</taxon>
        <taxon>Paxillus</taxon>
    </lineage>
</organism>
<keyword evidence="1" id="KW-0479">Metal-binding</keyword>
<feature type="region of interest" description="Disordered" evidence="3">
    <location>
        <begin position="360"/>
        <end position="680"/>
    </location>
</feature>
<dbReference type="EMBL" id="KN825062">
    <property type="protein sequence ID" value="KIK95140.1"/>
    <property type="molecule type" value="Genomic_DNA"/>
</dbReference>
<dbReference type="Proteomes" id="UP000054538">
    <property type="component" value="Unassembled WGS sequence"/>
</dbReference>
<dbReference type="PANTHER" id="PTHR46502:SF2">
    <property type="entry name" value="16 KDA PHLOEM PROTEIN 2"/>
    <property type="match status" value="1"/>
</dbReference>
<evidence type="ECO:0000313" key="5">
    <source>
        <dbReference type="EMBL" id="KIK95140.1"/>
    </source>
</evidence>
<reference evidence="5 6" key="1">
    <citation type="submission" date="2014-04" db="EMBL/GenBank/DDBJ databases">
        <authorList>
            <consortium name="DOE Joint Genome Institute"/>
            <person name="Kuo A."/>
            <person name="Kohler A."/>
            <person name="Jargeat P."/>
            <person name="Nagy L.G."/>
            <person name="Floudas D."/>
            <person name="Copeland A."/>
            <person name="Barry K.W."/>
            <person name="Cichocki N."/>
            <person name="Veneault-Fourrey C."/>
            <person name="LaButti K."/>
            <person name="Lindquist E.A."/>
            <person name="Lipzen A."/>
            <person name="Lundell T."/>
            <person name="Morin E."/>
            <person name="Murat C."/>
            <person name="Sun H."/>
            <person name="Tunlid A."/>
            <person name="Henrissat B."/>
            <person name="Grigoriev I.V."/>
            <person name="Hibbett D.S."/>
            <person name="Martin F."/>
            <person name="Nordberg H.P."/>
            <person name="Cantor M.N."/>
            <person name="Hua S.X."/>
        </authorList>
    </citation>
    <scope>NUCLEOTIDE SEQUENCE [LARGE SCALE GENOMIC DNA]</scope>
    <source>
        <strain evidence="5 6">Ve08.2h10</strain>
    </source>
</reference>
<dbReference type="Pfam" id="PF00168">
    <property type="entry name" value="C2"/>
    <property type="match status" value="2"/>
</dbReference>
<feature type="compositionally biased region" description="Polar residues" evidence="3">
    <location>
        <begin position="529"/>
        <end position="550"/>
    </location>
</feature>
<dbReference type="AlphaFoldDB" id="A0A0D0E8Q8"/>
<feature type="compositionally biased region" description="Polar residues" evidence="3">
    <location>
        <begin position="274"/>
        <end position="299"/>
    </location>
</feature>
<sequence length="680" mass="73771">MSFMPREIGTLIVVVLKAKNLPNKRHIGKQAPYCLVTLNEDKRRTKVIKRGGQHPEWDEEFRFIIHEDVEAGLVRPVPGSNIPPPLPPKKKGPKKIQGGNFMRLQCYADDARDPDFIGETVVDLTEALTKGETDEWFTLMNKDKYAGEVYLELTFWSNEPPPEKKSTLKPTISNKSYGGPGSFIPADSSSSSLNGSAHSTPSRGTPSGSNLEINHLESLPSSLRASVSRPELYAPPYEKRNRVSPIDQISNDFAELGVMDHRKRESYPPANRTLRPSTSAGFHSLPPQNSQFYEQQNPGDASDFAYDNAITPTAPPSRLSLGPSPYYPPYENGSVSGYPPPVRHQGPRYSMPAGLSGFVSNPSTPAPTTYGGVSYSSEPSTFGGPQGHTPHPPPSPHPALPSGYSPHRHPPHPTYTPVPATPVPFTTSHRISHSLSTPQLHNYQPYQPPPLTHEQSIPFPSQEFVNPHPPPVHSTSSQVHPTYAPTTPSPPREYPHLTTGPSSSTIGSRPLPQPGQAQRDRRLSVAVPPTSSFPQQLNGRSPSQPPSATLPSGGSYPSISPPVPLNYRRIPSAPGLPPAPESTTSRAPPLPTPPSQVLGNSPLGRPSLPHPPLGYHPIQSAYQPLPPPPPLPDMPHHGQLPPASSFGNTSHFQGLALRPPQPHPNYGQPLPTPPVHGDWQ</sequence>
<evidence type="ECO:0000259" key="4">
    <source>
        <dbReference type="PROSITE" id="PS50004"/>
    </source>
</evidence>
<dbReference type="Gene3D" id="2.60.40.150">
    <property type="entry name" value="C2 domain"/>
    <property type="match status" value="1"/>
</dbReference>
<dbReference type="PANTHER" id="PTHR46502">
    <property type="entry name" value="C2 DOMAIN-CONTAINING"/>
    <property type="match status" value="1"/>
</dbReference>
<feature type="compositionally biased region" description="Pro residues" evidence="3">
    <location>
        <begin position="624"/>
        <end position="633"/>
    </location>
</feature>
<dbReference type="PRINTS" id="PR01217">
    <property type="entry name" value="PRICHEXTENSN"/>
</dbReference>
<feature type="compositionally biased region" description="Pro residues" evidence="3">
    <location>
        <begin position="412"/>
        <end position="422"/>
    </location>
</feature>
<feature type="region of interest" description="Disordered" evidence="3">
    <location>
        <begin position="76"/>
        <end position="95"/>
    </location>
</feature>
<evidence type="ECO:0000256" key="3">
    <source>
        <dbReference type="SAM" id="MobiDB-lite"/>
    </source>
</evidence>
<feature type="region of interest" description="Disordered" evidence="3">
    <location>
        <begin position="265"/>
        <end position="325"/>
    </location>
</feature>
<proteinExistence type="predicted"/>
<dbReference type="InParanoid" id="A0A0D0E8Q8"/>
<feature type="compositionally biased region" description="Pro residues" evidence="3">
    <location>
        <begin position="390"/>
        <end position="399"/>
    </location>
</feature>
<protein>
    <submittedName>
        <fullName evidence="5">Unplaced genomic scaffold scaffold_240, whole genome shotgun sequence</fullName>
    </submittedName>
</protein>
<keyword evidence="2" id="KW-0106">Calcium</keyword>
<dbReference type="GO" id="GO:0046872">
    <property type="term" value="F:metal ion binding"/>
    <property type="evidence" value="ECO:0007669"/>
    <property type="project" value="UniProtKB-KW"/>
</dbReference>
<dbReference type="SUPFAM" id="SSF49562">
    <property type="entry name" value="C2 domain (Calcium/lipid-binding domain, CaLB)"/>
    <property type="match status" value="1"/>
</dbReference>
<feature type="compositionally biased region" description="Polar residues" evidence="3">
    <location>
        <begin position="433"/>
        <end position="445"/>
    </location>
</feature>
<dbReference type="PROSITE" id="PS50004">
    <property type="entry name" value="C2"/>
    <property type="match status" value="1"/>
</dbReference>
<dbReference type="CDD" id="cd08681">
    <property type="entry name" value="C2_fungal_Inn1p-like"/>
    <property type="match status" value="1"/>
</dbReference>
<feature type="compositionally biased region" description="Polar residues" evidence="3">
    <location>
        <begin position="200"/>
        <end position="212"/>
    </location>
</feature>
<feature type="domain" description="C2" evidence="4">
    <location>
        <begin position="1"/>
        <end position="137"/>
    </location>
</feature>
<feature type="region of interest" description="Disordered" evidence="3">
    <location>
        <begin position="160"/>
        <end position="213"/>
    </location>
</feature>
<keyword evidence="6" id="KW-1185">Reference proteome</keyword>
<reference evidence="6" key="2">
    <citation type="submission" date="2015-01" db="EMBL/GenBank/DDBJ databases">
        <title>Evolutionary Origins and Diversification of the Mycorrhizal Mutualists.</title>
        <authorList>
            <consortium name="DOE Joint Genome Institute"/>
            <consortium name="Mycorrhizal Genomics Consortium"/>
            <person name="Kohler A."/>
            <person name="Kuo A."/>
            <person name="Nagy L.G."/>
            <person name="Floudas D."/>
            <person name="Copeland A."/>
            <person name="Barry K.W."/>
            <person name="Cichocki N."/>
            <person name="Veneault-Fourrey C."/>
            <person name="LaButti K."/>
            <person name="Lindquist E.A."/>
            <person name="Lipzen A."/>
            <person name="Lundell T."/>
            <person name="Morin E."/>
            <person name="Murat C."/>
            <person name="Riley R."/>
            <person name="Ohm R."/>
            <person name="Sun H."/>
            <person name="Tunlid A."/>
            <person name="Henrissat B."/>
            <person name="Grigoriev I.V."/>
            <person name="Hibbett D.S."/>
            <person name="Martin F."/>
        </authorList>
    </citation>
    <scope>NUCLEOTIDE SEQUENCE [LARGE SCALE GENOMIC DNA]</scope>
    <source>
        <strain evidence="6">Ve08.2h10</strain>
    </source>
</reference>
<evidence type="ECO:0000256" key="1">
    <source>
        <dbReference type="ARBA" id="ARBA00022723"/>
    </source>
</evidence>
<dbReference type="InterPro" id="IPR037791">
    <property type="entry name" value="C2_fungal_Inn1"/>
</dbReference>
<gene>
    <name evidence="5" type="ORF">PAXRUDRAFT_141426</name>
</gene>
<dbReference type="SMART" id="SM00239">
    <property type="entry name" value="C2"/>
    <property type="match status" value="1"/>
</dbReference>
<dbReference type="HOGENOM" id="CLU_421490_0_0_1"/>
<dbReference type="OrthoDB" id="270970at2759"/>
<dbReference type="STRING" id="930991.A0A0D0E8Q8"/>
<evidence type="ECO:0000313" key="6">
    <source>
        <dbReference type="Proteomes" id="UP000054538"/>
    </source>
</evidence>
<accession>A0A0D0E8Q8</accession>
<feature type="compositionally biased region" description="Polar residues" evidence="3">
    <location>
        <begin position="473"/>
        <end position="486"/>
    </location>
</feature>
<dbReference type="InterPro" id="IPR035892">
    <property type="entry name" value="C2_domain_sf"/>
</dbReference>
<evidence type="ECO:0000256" key="2">
    <source>
        <dbReference type="ARBA" id="ARBA00022837"/>
    </source>
</evidence>
<feature type="compositionally biased region" description="Low complexity" evidence="3">
    <location>
        <begin position="188"/>
        <end position="199"/>
    </location>
</feature>
<name>A0A0D0E8Q8_9AGAM</name>
<dbReference type="InterPro" id="IPR000008">
    <property type="entry name" value="C2_dom"/>
</dbReference>